<comment type="catalytic activity">
    <reaction evidence="4">
        <text>N-terminal L-lysyl-[protein] + L-leucyl-tRNA(Leu) = N-terminal L-leucyl-L-lysyl-[protein] + tRNA(Leu) + H(+)</text>
        <dbReference type="Rhea" id="RHEA:12340"/>
        <dbReference type="Rhea" id="RHEA-COMP:9613"/>
        <dbReference type="Rhea" id="RHEA-COMP:9622"/>
        <dbReference type="Rhea" id="RHEA-COMP:12670"/>
        <dbReference type="Rhea" id="RHEA-COMP:12671"/>
        <dbReference type="ChEBI" id="CHEBI:15378"/>
        <dbReference type="ChEBI" id="CHEBI:65249"/>
        <dbReference type="ChEBI" id="CHEBI:78442"/>
        <dbReference type="ChEBI" id="CHEBI:78494"/>
        <dbReference type="ChEBI" id="CHEBI:133043"/>
        <dbReference type="EC" id="2.3.2.6"/>
    </reaction>
</comment>
<evidence type="ECO:0000256" key="1">
    <source>
        <dbReference type="ARBA" id="ARBA00022490"/>
    </source>
</evidence>
<dbReference type="RefSeq" id="WP_230844024.1">
    <property type="nucleotide sequence ID" value="NZ_CP063845.1"/>
</dbReference>
<comment type="catalytic activity">
    <reaction evidence="4">
        <text>L-phenylalanyl-tRNA(Phe) + an N-terminal L-alpha-aminoacyl-[protein] = an N-terminal L-phenylalanyl-L-alpha-aminoacyl-[protein] + tRNA(Phe)</text>
        <dbReference type="Rhea" id="RHEA:43632"/>
        <dbReference type="Rhea" id="RHEA-COMP:9668"/>
        <dbReference type="Rhea" id="RHEA-COMP:9699"/>
        <dbReference type="Rhea" id="RHEA-COMP:10636"/>
        <dbReference type="Rhea" id="RHEA-COMP:10637"/>
        <dbReference type="ChEBI" id="CHEBI:78442"/>
        <dbReference type="ChEBI" id="CHEBI:78531"/>
        <dbReference type="ChEBI" id="CHEBI:78597"/>
        <dbReference type="ChEBI" id="CHEBI:83561"/>
        <dbReference type="EC" id="2.3.2.6"/>
    </reaction>
</comment>
<protein>
    <recommendedName>
        <fullName evidence="4">Leucyl/phenylalanyl-tRNA--protein transferase</fullName>
        <ecNumber evidence="4">2.3.2.6</ecNumber>
    </recommendedName>
    <alternativeName>
        <fullName evidence="4">L/F-transferase</fullName>
    </alternativeName>
    <alternativeName>
        <fullName evidence="4">Leucyltransferase</fullName>
    </alternativeName>
    <alternativeName>
        <fullName evidence="4">Phenyalanyltransferase</fullName>
    </alternativeName>
</protein>
<name>A0ABY3PT90_9CYAN</name>
<dbReference type="Proteomes" id="UP001054846">
    <property type="component" value="Chromosome"/>
</dbReference>
<organism evidence="5 6">
    <name type="scientific">Gloeobacter morelensis MG652769</name>
    <dbReference type="NCBI Taxonomy" id="2781736"/>
    <lineage>
        <taxon>Bacteria</taxon>
        <taxon>Bacillati</taxon>
        <taxon>Cyanobacteriota</taxon>
        <taxon>Cyanophyceae</taxon>
        <taxon>Gloeobacterales</taxon>
        <taxon>Gloeobacteraceae</taxon>
        <taxon>Gloeobacter</taxon>
        <taxon>Gloeobacter morelensis</taxon>
    </lineage>
</organism>
<sequence>MLVSLTPEILLQAYTQGFFPMAEGQGQRIYWYEPDPRAIFELDKVHFSKRLLRLIRQERFEIRYSTAFERVIRACADRPSTWISEEIIRTYIRLYRTGYGQSVESWLDGELVGGLYGVSLGGAFFGESMFCRVSDASKVAFFYLVERLRGRGFALLDTQFANEHLVQFHVVEIPRREYRQRLKGALALPCKFR</sequence>
<dbReference type="InterPro" id="IPR004616">
    <property type="entry name" value="Leu/Phe-tRNA_Trfase"/>
</dbReference>
<comment type="similarity">
    <text evidence="4">Belongs to the L/F-transferase family.</text>
</comment>
<dbReference type="Pfam" id="PF03588">
    <property type="entry name" value="Leu_Phe_trans"/>
    <property type="match status" value="1"/>
</dbReference>
<evidence type="ECO:0000313" key="5">
    <source>
        <dbReference type="EMBL" id="UFP96708.1"/>
    </source>
</evidence>
<accession>A0ABY3PT90</accession>
<comment type="catalytic activity">
    <reaction evidence="4">
        <text>N-terminal L-arginyl-[protein] + L-leucyl-tRNA(Leu) = N-terminal L-leucyl-L-arginyl-[protein] + tRNA(Leu) + H(+)</text>
        <dbReference type="Rhea" id="RHEA:50416"/>
        <dbReference type="Rhea" id="RHEA-COMP:9613"/>
        <dbReference type="Rhea" id="RHEA-COMP:9622"/>
        <dbReference type="Rhea" id="RHEA-COMP:12672"/>
        <dbReference type="Rhea" id="RHEA-COMP:12673"/>
        <dbReference type="ChEBI" id="CHEBI:15378"/>
        <dbReference type="ChEBI" id="CHEBI:64719"/>
        <dbReference type="ChEBI" id="CHEBI:78442"/>
        <dbReference type="ChEBI" id="CHEBI:78494"/>
        <dbReference type="ChEBI" id="CHEBI:133044"/>
        <dbReference type="EC" id="2.3.2.6"/>
    </reaction>
</comment>
<dbReference type="HAMAP" id="MF_00688">
    <property type="entry name" value="Leu_Phe_trans"/>
    <property type="match status" value="1"/>
</dbReference>
<dbReference type="InterPro" id="IPR042203">
    <property type="entry name" value="Leu/Phe-tRNA_Trfase_C"/>
</dbReference>
<evidence type="ECO:0000313" key="6">
    <source>
        <dbReference type="Proteomes" id="UP001054846"/>
    </source>
</evidence>
<reference evidence="5 6" key="1">
    <citation type="journal article" date="2021" name="Genome Biol. Evol.">
        <title>Complete Genome Sequencing of a Novel Gloeobacter Species from a Waterfall Cave in Mexico.</title>
        <authorList>
            <person name="Saw J.H."/>
            <person name="Cardona T."/>
            <person name="Montejano G."/>
        </authorList>
    </citation>
    <scope>NUCLEOTIDE SEQUENCE [LARGE SCALE GENOMIC DNA]</scope>
    <source>
        <strain evidence="5">MG652769</strain>
    </source>
</reference>
<comment type="function">
    <text evidence="4">Functions in the N-end rule pathway of protein degradation where it conjugates Leu, Phe and, less efficiently, Met from aminoacyl-tRNAs to the N-termini of proteins containing an N-terminal arginine or lysine.</text>
</comment>
<dbReference type="EMBL" id="CP063845">
    <property type="protein sequence ID" value="UFP96708.1"/>
    <property type="molecule type" value="Genomic_DNA"/>
</dbReference>
<dbReference type="PANTHER" id="PTHR30098">
    <property type="entry name" value="LEUCYL/PHENYLALANYL-TRNA--PROTEIN TRANSFERASE"/>
    <property type="match status" value="1"/>
</dbReference>
<dbReference type="InterPro" id="IPR016181">
    <property type="entry name" value="Acyl_CoA_acyltransferase"/>
</dbReference>
<keyword evidence="2 4" id="KW-0808">Transferase</keyword>
<dbReference type="Gene3D" id="3.30.70.3550">
    <property type="entry name" value="Leucyl/phenylalanyl-tRNA-protein transferase, N-terminal domain"/>
    <property type="match status" value="1"/>
</dbReference>
<dbReference type="PANTHER" id="PTHR30098:SF2">
    <property type="entry name" value="LEUCYL_PHENYLALANYL-TRNA--PROTEIN TRANSFERASE"/>
    <property type="match status" value="1"/>
</dbReference>
<comment type="subcellular location">
    <subcellularLocation>
        <location evidence="4">Cytoplasm</location>
    </subcellularLocation>
</comment>
<dbReference type="InterPro" id="IPR042221">
    <property type="entry name" value="Leu/Phe-tRNA_Trfase_N"/>
</dbReference>
<evidence type="ECO:0000256" key="3">
    <source>
        <dbReference type="ARBA" id="ARBA00023315"/>
    </source>
</evidence>
<evidence type="ECO:0000256" key="4">
    <source>
        <dbReference type="HAMAP-Rule" id="MF_00688"/>
    </source>
</evidence>
<dbReference type="NCBIfam" id="TIGR00667">
    <property type="entry name" value="aat"/>
    <property type="match status" value="1"/>
</dbReference>
<keyword evidence="3 4" id="KW-0012">Acyltransferase</keyword>
<keyword evidence="6" id="KW-1185">Reference proteome</keyword>
<dbReference type="EC" id="2.3.2.6" evidence="4"/>
<dbReference type="Gene3D" id="3.40.630.70">
    <property type="entry name" value="Leucyl/phenylalanyl-tRNA-protein transferase, C-terminal domain"/>
    <property type="match status" value="1"/>
</dbReference>
<keyword evidence="1 4" id="KW-0963">Cytoplasm</keyword>
<dbReference type="SUPFAM" id="SSF55729">
    <property type="entry name" value="Acyl-CoA N-acyltransferases (Nat)"/>
    <property type="match status" value="1"/>
</dbReference>
<dbReference type="GO" id="GO:0008914">
    <property type="term" value="F:leucyl-tRNA--protein transferase activity"/>
    <property type="evidence" value="ECO:0007669"/>
    <property type="project" value="UniProtKB-EC"/>
</dbReference>
<evidence type="ECO:0000256" key="2">
    <source>
        <dbReference type="ARBA" id="ARBA00022679"/>
    </source>
</evidence>
<proteinExistence type="inferred from homology"/>
<gene>
    <name evidence="4" type="primary">aat</name>
    <name evidence="5" type="ORF">ISF26_11060</name>
</gene>